<dbReference type="RefSeq" id="XP_003850635.1">
    <property type="nucleotide sequence ID" value="XM_003850587.1"/>
</dbReference>
<reference evidence="1 2" key="1">
    <citation type="journal article" date="2011" name="PLoS Genet.">
        <title>Finished genome of the fungal wheat pathogen Mycosphaerella graminicola reveals dispensome structure, chromosome plasticity, and stealth pathogenesis.</title>
        <authorList>
            <person name="Goodwin S.B."/>
            <person name="Ben M'barek S."/>
            <person name="Dhillon B."/>
            <person name="Wittenberg A.H.J."/>
            <person name="Crane C.F."/>
            <person name="Hane J.K."/>
            <person name="Foster A.J."/>
            <person name="Van der Lee T.A.J."/>
            <person name="Grimwood J."/>
            <person name="Aerts A."/>
            <person name="Antoniw J."/>
            <person name="Bailey A."/>
            <person name="Bluhm B."/>
            <person name="Bowler J."/>
            <person name="Bristow J."/>
            <person name="van der Burgt A."/>
            <person name="Canto-Canche B."/>
            <person name="Churchill A.C.L."/>
            <person name="Conde-Ferraez L."/>
            <person name="Cools H.J."/>
            <person name="Coutinho P.M."/>
            <person name="Csukai M."/>
            <person name="Dehal P."/>
            <person name="De Wit P."/>
            <person name="Donzelli B."/>
            <person name="van de Geest H.C."/>
            <person name="van Ham R.C.H.J."/>
            <person name="Hammond-Kosack K.E."/>
            <person name="Henrissat B."/>
            <person name="Kilian A."/>
            <person name="Kobayashi A.K."/>
            <person name="Koopmann E."/>
            <person name="Kourmpetis Y."/>
            <person name="Kuzniar A."/>
            <person name="Lindquist E."/>
            <person name="Lombard V."/>
            <person name="Maliepaard C."/>
            <person name="Martins N."/>
            <person name="Mehrabi R."/>
            <person name="Nap J.P.H."/>
            <person name="Ponomarenko A."/>
            <person name="Rudd J.J."/>
            <person name="Salamov A."/>
            <person name="Schmutz J."/>
            <person name="Schouten H.J."/>
            <person name="Shapiro H."/>
            <person name="Stergiopoulos I."/>
            <person name="Torriani S.F.F."/>
            <person name="Tu H."/>
            <person name="de Vries R.P."/>
            <person name="Waalwijk C."/>
            <person name="Ware S.B."/>
            <person name="Wiebenga A."/>
            <person name="Zwiers L.-H."/>
            <person name="Oliver R.P."/>
            <person name="Grigoriev I.V."/>
            <person name="Kema G.H.J."/>
        </authorList>
    </citation>
    <scope>NUCLEOTIDE SEQUENCE [LARGE SCALE GENOMIC DNA]</scope>
    <source>
        <strain evidence="2">CBS 115943 / IPO323</strain>
    </source>
</reference>
<dbReference type="AlphaFoldDB" id="F9XF29"/>
<organism evidence="1 2">
    <name type="scientific">Zymoseptoria tritici (strain CBS 115943 / IPO323)</name>
    <name type="common">Speckled leaf blotch fungus</name>
    <name type="synonym">Septoria tritici</name>
    <dbReference type="NCBI Taxonomy" id="336722"/>
    <lineage>
        <taxon>Eukaryota</taxon>
        <taxon>Fungi</taxon>
        <taxon>Dikarya</taxon>
        <taxon>Ascomycota</taxon>
        <taxon>Pezizomycotina</taxon>
        <taxon>Dothideomycetes</taxon>
        <taxon>Dothideomycetidae</taxon>
        <taxon>Mycosphaerellales</taxon>
        <taxon>Mycosphaerellaceae</taxon>
        <taxon>Zymoseptoria</taxon>
    </lineage>
</organism>
<dbReference type="GeneID" id="13397971"/>
<evidence type="ECO:0000313" key="2">
    <source>
        <dbReference type="Proteomes" id="UP000008062"/>
    </source>
</evidence>
<proteinExistence type="predicted"/>
<dbReference type="HOGENOM" id="CLU_2110861_0_0_1"/>
<dbReference type="InParanoid" id="F9XF29"/>
<gene>
    <name evidence="1" type="ORF">MYCGRDRAFT_105090</name>
</gene>
<evidence type="ECO:0000313" key="1">
    <source>
        <dbReference type="EMBL" id="EGP85611.1"/>
    </source>
</evidence>
<keyword evidence="2" id="KW-1185">Reference proteome</keyword>
<accession>F9XF29</accession>
<dbReference type="Proteomes" id="UP000008062">
    <property type="component" value="Chromosome 7"/>
</dbReference>
<dbReference type="KEGG" id="ztr:MYCGRDRAFT_105090"/>
<name>F9XF29_ZYMTI</name>
<sequence>MHHSLNSTHWWGRRKGCLRRGRGPLHNSSAKSTAASKFTTMWTSTRRLASRRGEIRSTLLKARTAIRIGCGKLFGVLCWYQRWRVGVRRGHWAVRGFVAVFRSASMHSRRTRVCL</sequence>
<dbReference type="EMBL" id="CM001202">
    <property type="protein sequence ID" value="EGP85611.1"/>
    <property type="molecule type" value="Genomic_DNA"/>
</dbReference>
<protein>
    <submittedName>
        <fullName evidence="1">Uncharacterized protein</fullName>
    </submittedName>
</protein>